<comment type="subcellular location">
    <subcellularLocation>
        <location evidence="9">Endoplasmic reticulum</location>
    </subcellularLocation>
    <subcellularLocation>
        <location evidence="9">Golgi apparatus</location>
        <location evidence="9">cis-Golgi network</location>
    </subcellularLocation>
    <subcellularLocation>
        <location evidence="1">Golgi apparatus</location>
    </subcellularLocation>
</comment>
<gene>
    <name evidence="10" type="primary">RvY_15561-1</name>
    <name evidence="10" type="synonym">RvY_15561.1</name>
    <name evidence="10" type="ORF">RvY_15561</name>
</gene>
<dbReference type="Proteomes" id="UP000186922">
    <property type="component" value="Unassembled WGS sequence"/>
</dbReference>
<organism evidence="10 11">
    <name type="scientific">Ramazzottius varieornatus</name>
    <name type="common">Water bear</name>
    <name type="synonym">Tardigrade</name>
    <dbReference type="NCBI Taxonomy" id="947166"/>
    <lineage>
        <taxon>Eukaryota</taxon>
        <taxon>Metazoa</taxon>
        <taxon>Ecdysozoa</taxon>
        <taxon>Tardigrada</taxon>
        <taxon>Eutardigrada</taxon>
        <taxon>Parachela</taxon>
        <taxon>Hypsibioidea</taxon>
        <taxon>Ramazzottiidae</taxon>
        <taxon>Ramazzottius</taxon>
    </lineage>
</organism>
<dbReference type="STRING" id="947166.A0A1D1W250"/>
<evidence type="ECO:0000256" key="7">
    <source>
        <dbReference type="ARBA" id="ARBA00046052"/>
    </source>
</evidence>
<dbReference type="GO" id="GO:0005794">
    <property type="term" value="C:Golgi apparatus"/>
    <property type="evidence" value="ECO:0007669"/>
    <property type="project" value="UniProtKB-SubCell"/>
</dbReference>
<dbReference type="GO" id="GO:0006888">
    <property type="term" value="P:endoplasmic reticulum to Golgi vesicle-mediated transport"/>
    <property type="evidence" value="ECO:0007669"/>
    <property type="project" value="UniProtKB-UniRule"/>
</dbReference>
<dbReference type="Gene3D" id="3.30.450.70">
    <property type="match status" value="1"/>
</dbReference>
<comment type="function">
    <text evidence="7">Core component of the TRAPP complexes which has a function of guanine nucleotide exchange factor activity for Rab1 GTPase. Plays a role in vesicular transport from endoplasmic reticulum to Golgi and autophagy. May play a role in dendrite postsynaptic membrane trafficking.</text>
</comment>
<reference evidence="10 11" key="1">
    <citation type="journal article" date="2016" name="Nat. Commun.">
        <title>Extremotolerant tardigrade genome and improved radiotolerance of human cultured cells by tardigrade-unique protein.</title>
        <authorList>
            <person name="Hashimoto T."/>
            <person name="Horikawa D.D."/>
            <person name="Saito Y."/>
            <person name="Kuwahara H."/>
            <person name="Kozuka-Hata H."/>
            <person name="Shin-I T."/>
            <person name="Minakuchi Y."/>
            <person name="Ohishi K."/>
            <person name="Motoyama A."/>
            <person name="Aizu T."/>
            <person name="Enomoto A."/>
            <person name="Kondo K."/>
            <person name="Tanaka S."/>
            <person name="Hara Y."/>
            <person name="Koshikawa S."/>
            <person name="Sagara H."/>
            <person name="Miura T."/>
            <person name="Yokobori S."/>
            <person name="Miyagawa K."/>
            <person name="Suzuki Y."/>
            <person name="Kubo T."/>
            <person name="Oyama M."/>
            <person name="Kohara Y."/>
            <person name="Fujiyama A."/>
            <person name="Arakawa K."/>
            <person name="Katayama T."/>
            <person name="Toyoda A."/>
            <person name="Kunieda T."/>
        </authorList>
    </citation>
    <scope>NUCLEOTIDE SEQUENCE [LARGE SCALE GENOMIC DNA]</scope>
    <source>
        <strain evidence="10 11">YOKOZUNA-1</strain>
    </source>
</reference>
<dbReference type="CDD" id="cd14856">
    <property type="entry name" value="TRAPPC4_synbindin"/>
    <property type="match status" value="1"/>
</dbReference>
<dbReference type="Pfam" id="PF04099">
    <property type="entry name" value="Sybindin"/>
    <property type="match status" value="1"/>
</dbReference>
<evidence type="ECO:0000256" key="1">
    <source>
        <dbReference type="ARBA" id="ARBA00004555"/>
    </source>
</evidence>
<dbReference type="SMART" id="SM01399">
    <property type="entry name" value="Sybindin"/>
    <property type="match status" value="1"/>
</dbReference>
<dbReference type="OrthoDB" id="246406at2759"/>
<comment type="subunit">
    <text evidence="9">Part of the multisubunit transport protein particle (TRAPP) complex.</text>
</comment>
<dbReference type="SUPFAM" id="SSF64356">
    <property type="entry name" value="SNARE-like"/>
    <property type="match status" value="1"/>
</dbReference>
<dbReference type="GO" id="GO:0005783">
    <property type="term" value="C:endoplasmic reticulum"/>
    <property type="evidence" value="ECO:0007669"/>
    <property type="project" value="UniProtKB-SubCell"/>
</dbReference>
<dbReference type="EMBL" id="BDGG01000012">
    <property type="protein sequence ID" value="GAV05424.1"/>
    <property type="molecule type" value="Genomic_DNA"/>
</dbReference>
<dbReference type="GO" id="GO:0030008">
    <property type="term" value="C:TRAPP complex"/>
    <property type="evidence" value="ECO:0007669"/>
    <property type="project" value="UniProtKB-UniRule"/>
</dbReference>
<proteinExistence type="inferred from homology"/>
<dbReference type="PANTHER" id="PTHR23249:SF15">
    <property type="entry name" value="TRAFFICKING PROTEIN PARTICLE COMPLEX SUBUNIT 4"/>
    <property type="match status" value="1"/>
</dbReference>
<sequence>MVFYSLYIINKAGSLIYHYDHNLQRNEVEKTYSYPLEFVLDIVDDRVVVRFGEIDGIRVGYAVLAVNGIAVTGRTFAKEGEKTDIDVMDFLGKSQNYPVQLKFGRPPLRTNERIMLASTFHSLYAISAQISPEHGSSGIKTLDTDVFRLHCFQTITGTKFIVLTDLRQDGMDALLRKLYQIYADYALKNPFYLLEMPVRLDLFDQNVQAAIEQVDKTGVSVI</sequence>
<keyword evidence="2 9" id="KW-0813">Transport</keyword>
<dbReference type="InterPro" id="IPR011012">
    <property type="entry name" value="Longin-like_dom_sf"/>
</dbReference>
<evidence type="ECO:0000256" key="3">
    <source>
        <dbReference type="ARBA" id="ARBA00022824"/>
    </source>
</evidence>
<name>A0A1D1W250_RAMVA</name>
<dbReference type="InterPro" id="IPR007233">
    <property type="entry name" value="TRAPPC"/>
</dbReference>
<dbReference type="PANTHER" id="PTHR23249">
    <property type="entry name" value="TRAFFICKING PROTEIN PARTICLE COMPLEX SUBUNIT"/>
    <property type="match status" value="1"/>
</dbReference>
<protein>
    <recommendedName>
        <fullName evidence="9">Trafficking protein particle complex subunit</fullName>
    </recommendedName>
</protein>
<accession>A0A1D1W250</accession>
<evidence type="ECO:0000256" key="6">
    <source>
        <dbReference type="ARBA" id="ARBA00038179"/>
    </source>
</evidence>
<evidence type="ECO:0000256" key="5">
    <source>
        <dbReference type="ARBA" id="ARBA00023034"/>
    </source>
</evidence>
<evidence type="ECO:0000256" key="8">
    <source>
        <dbReference type="ARBA" id="ARBA00046941"/>
    </source>
</evidence>
<comment type="caution">
    <text evidence="10">The sequence shown here is derived from an EMBL/GenBank/DDBJ whole genome shotgun (WGS) entry which is preliminary data.</text>
</comment>
<keyword evidence="4 9" id="KW-0931">ER-Golgi transport</keyword>
<evidence type="ECO:0000256" key="4">
    <source>
        <dbReference type="ARBA" id="ARBA00022892"/>
    </source>
</evidence>
<comment type="similarity">
    <text evidence="6">Belongs to the TRAPP small subunits family. TRAPPC4 subfamily.</text>
</comment>
<comment type="subunit">
    <text evidence="8">Component of the multisubunit TRAPP (transport protein particle) complex, which includes at least TRAPPC2, TRAPPC2L, TRAPPC3, TRAPPC3L, TRAPPC4, TRAPPC5, TRAPPC8, TRAPPC9, TRAPPC10, TRAPPC11 and TRAPPC12. Interacts with SDC2.</text>
</comment>
<evidence type="ECO:0000313" key="11">
    <source>
        <dbReference type="Proteomes" id="UP000186922"/>
    </source>
</evidence>
<evidence type="ECO:0000256" key="2">
    <source>
        <dbReference type="ARBA" id="ARBA00022448"/>
    </source>
</evidence>
<dbReference type="AlphaFoldDB" id="A0A1D1W250"/>
<keyword evidence="5 9" id="KW-0333">Golgi apparatus</keyword>
<evidence type="ECO:0000313" key="10">
    <source>
        <dbReference type="EMBL" id="GAV05424.1"/>
    </source>
</evidence>
<evidence type="ECO:0000256" key="9">
    <source>
        <dbReference type="RuleBase" id="RU366065"/>
    </source>
</evidence>
<keyword evidence="11" id="KW-1185">Reference proteome</keyword>
<keyword evidence="3 9" id="KW-0256">Endoplasmic reticulum</keyword>